<dbReference type="SFLD" id="SFLDS00003">
    <property type="entry name" value="Haloacid_Dehalogenase"/>
    <property type="match status" value="1"/>
</dbReference>
<dbReference type="InterPro" id="IPR001757">
    <property type="entry name" value="P_typ_ATPase"/>
</dbReference>
<feature type="transmembrane region" description="Helical" evidence="8">
    <location>
        <begin position="794"/>
        <end position="818"/>
    </location>
</feature>
<evidence type="ECO:0000256" key="1">
    <source>
        <dbReference type="ARBA" id="ARBA00004141"/>
    </source>
</evidence>
<dbReference type="AlphaFoldDB" id="A0A5N1IMA2"/>
<dbReference type="EMBL" id="VTWT01000015">
    <property type="protein sequence ID" value="KAA9324931.1"/>
    <property type="molecule type" value="Genomic_DNA"/>
</dbReference>
<feature type="transmembrane region" description="Helical" evidence="8">
    <location>
        <begin position="712"/>
        <end position="734"/>
    </location>
</feature>
<feature type="transmembrane region" description="Helical" evidence="8">
    <location>
        <begin position="827"/>
        <end position="845"/>
    </location>
</feature>
<dbReference type="Pfam" id="PF00690">
    <property type="entry name" value="Cation_ATPase_N"/>
    <property type="match status" value="1"/>
</dbReference>
<dbReference type="InterPro" id="IPR004014">
    <property type="entry name" value="ATPase_P-typ_cation-transptr_N"/>
</dbReference>
<dbReference type="SFLD" id="SFLDG00002">
    <property type="entry name" value="C1.7:_P-type_atpase_like"/>
    <property type="match status" value="1"/>
</dbReference>
<evidence type="ECO:0000256" key="4">
    <source>
        <dbReference type="ARBA" id="ARBA00022840"/>
    </source>
</evidence>
<dbReference type="SUPFAM" id="SSF56784">
    <property type="entry name" value="HAD-like"/>
    <property type="match status" value="1"/>
</dbReference>
<dbReference type="InterPro" id="IPR023298">
    <property type="entry name" value="ATPase_P-typ_TM_dom_sf"/>
</dbReference>
<dbReference type="PROSITE" id="PS00154">
    <property type="entry name" value="ATPASE_E1_E2"/>
    <property type="match status" value="1"/>
</dbReference>
<dbReference type="InterPro" id="IPR006068">
    <property type="entry name" value="ATPase_P-typ_cation-transptr_C"/>
</dbReference>
<proteinExistence type="predicted"/>
<organism evidence="10 11">
    <name type="scientific">Adhaeribacter soli</name>
    <dbReference type="NCBI Taxonomy" id="2607655"/>
    <lineage>
        <taxon>Bacteria</taxon>
        <taxon>Pseudomonadati</taxon>
        <taxon>Bacteroidota</taxon>
        <taxon>Cytophagia</taxon>
        <taxon>Cytophagales</taxon>
        <taxon>Hymenobacteraceae</taxon>
        <taxon>Adhaeribacter</taxon>
    </lineage>
</organism>
<evidence type="ECO:0000256" key="8">
    <source>
        <dbReference type="SAM" id="Phobius"/>
    </source>
</evidence>
<dbReference type="PRINTS" id="PR00119">
    <property type="entry name" value="CATATPASE"/>
</dbReference>
<evidence type="ECO:0000256" key="3">
    <source>
        <dbReference type="ARBA" id="ARBA00022741"/>
    </source>
</evidence>
<dbReference type="SUPFAM" id="SSF81653">
    <property type="entry name" value="Calcium ATPase, transduction domain A"/>
    <property type="match status" value="1"/>
</dbReference>
<dbReference type="PRINTS" id="PR00120">
    <property type="entry name" value="HATPASE"/>
</dbReference>
<keyword evidence="5" id="KW-1278">Translocase</keyword>
<dbReference type="InterPro" id="IPR018303">
    <property type="entry name" value="ATPase_P-typ_P_site"/>
</dbReference>
<keyword evidence="3" id="KW-0547">Nucleotide-binding</keyword>
<keyword evidence="7 8" id="KW-0472">Membrane</keyword>
<gene>
    <name evidence="10" type="ORF">F0P94_19360</name>
</gene>
<dbReference type="InterPro" id="IPR059000">
    <property type="entry name" value="ATPase_P-type_domA"/>
</dbReference>
<keyword evidence="11" id="KW-1185">Reference proteome</keyword>
<dbReference type="InterPro" id="IPR023214">
    <property type="entry name" value="HAD_sf"/>
</dbReference>
<dbReference type="FunFam" id="3.40.50.1000:FF:000001">
    <property type="entry name" value="Phospholipid-transporting ATPase IC"/>
    <property type="match status" value="1"/>
</dbReference>
<evidence type="ECO:0000256" key="6">
    <source>
        <dbReference type="ARBA" id="ARBA00022989"/>
    </source>
</evidence>
<evidence type="ECO:0000256" key="5">
    <source>
        <dbReference type="ARBA" id="ARBA00022967"/>
    </source>
</evidence>
<keyword evidence="2 8" id="KW-0812">Transmembrane</keyword>
<keyword evidence="4" id="KW-0067">ATP-binding</keyword>
<dbReference type="Gene3D" id="3.40.50.1000">
    <property type="entry name" value="HAD superfamily/HAD-like"/>
    <property type="match status" value="1"/>
</dbReference>
<dbReference type="Pfam" id="PF00122">
    <property type="entry name" value="E1-E2_ATPase"/>
    <property type="match status" value="1"/>
</dbReference>
<evidence type="ECO:0000259" key="9">
    <source>
        <dbReference type="SMART" id="SM00831"/>
    </source>
</evidence>
<reference evidence="10 11" key="1">
    <citation type="submission" date="2019-09" db="EMBL/GenBank/DDBJ databases">
        <title>Genome sequence of Adhaeribacter sp. M2.</title>
        <authorList>
            <person name="Srinivasan S."/>
        </authorList>
    </citation>
    <scope>NUCLEOTIDE SEQUENCE [LARGE SCALE GENOMIC DNA]</scope>
    <source>
        <strain evidence="10 11">M2</strain>
    </source>
</reference>
<feature type="transmembrane region" description="Helical" evidence="8">
    <location>
        <begin position="251"/>
        <end position="274"/>
    </location>
</feature>
<dbReference type="GO" id="GO:0016020">
    <property type="term" value="C:membrane"/>
    <property type="evidence" value="ECO:0007669"/>
    <property type="project" value="UniProtKB-SubCell"/>
</dbReference>
<evidence type="ECO:0000256" key="2">
    <source>
        <dbReference type="ARBA" id="ARBA00022692"/>
    </source>
</evidence>
<feature type="transmembrane region" description="Helical" evidence="8">
    <location>
        <begin position="280"/>
        <end position="301"/>
    </location>
</feature>
<feature type="transmembrane region" description="Helical" evidence="8">
    <location>
        <begin position="63"/>
        <end position="81"/>
    </location>
</feature>
<comment type="subcellular location">
    <subcellularLocation>
        <location evidence="1">Membrane</location>
        <topology evidence="1">Multi-pass membrane protein</topology>
    </subcellularLocation>
</comment>
<dbReference type="InterPro" id="IPR044492">
    <property type="entry name" value="P_typ_ATPase_HD_dom"/>
</dbReference>
<dbReference type="InterPro" id="IPR023299">
    <property type="entry name" value="ATPase_P-typ_cyto_dom_N"/>
</dbReference>
<dbReference type="GO" id="GO:0016887">
    <property type="term" value="F:ATP hydrolysis activity"/>
    <property type="evidence" value="ECO:0007669"/>
    <property type="project" value="InterPro"/>
</dbReference>
<evidence type="ECO:0000313" key="11">
    <source>
        <dbReference type="Proteomes" id="UP000326570"/>
    </source>
</evidence>
<feature type="transmembrane region" description="Helical" evidence="8">
    <location>
        <begin position="681"/>
        <end position="706"/>
    </location>
</feature>
<dbReference type="SMART" id="SM00831">
    <property type="entry name" value="Cation_ATPase_N"/>
    <property type="match status" value="1"/>
</dbReference>
<dbReference type="Gene3D" id="2.70.150.10">
    <property type="entry name" value="Calcium-transporting ATPase, cytoplasmic transduction domain A"/>
    <property type="match status" value="1"/>
</dbReference>
<dbReference type="SUPFAM" id="SSF81660">
    <property type="entry name" value="Metal cation-transporting ATPase, ATP-binding domain N"/>
    <property type="match status" value="1"/>
</dbReference>
<dbReference type="Gene3D" id="1.20.1110.10">
    <property type="entry name" value="Calcium-transporting ATPase, transmembrane domain"/>
    <property type="match status" value="1"/>
</dbReference>
<dbReference type="Proteomes" id="UP000326570">
    <property type="component" value="Unassembled WGS sequence"/>
</dbReference>
<sequence>MELIDVATDLSAFSAEETARKLDADLKNGLSAEEAAARLEQFGPNELTETRKRSLWHLVLDQLKSPIVYLLLVAAGISFFFQEYLNAVAILVVLVINTVVGFVMEYQAGRSMEALKKISSVPAKMLRDGQLQEMEASQIVPGDVVFLEAGDVVPADGRIFRTSQLQVEEAALTGESVPVEKNEASLQAGLPLGDRLNYLFKSTFVTRGNTYLLVSHTGMNTQLGHIANLVQNAEQAATPLEKKLAEFSKKLILVTIGLAIIIFVSGLLNGLPLVGMLQTVIALAVAAIPEGLPIVATLALARGMLQMAKHNVIVKKLSAVETLGGTNVICTDKTGTLTQNKIEVSVLNTPSGSWNITENEQIGENENFHFIKYASVLTNTAEISEKGAEAQEIGDPLEVALLKFAKNYGTDVVMARRKHPKLAEEPFSSETKMMATLHGKEPELMVFAKGAAEELLNQCTAFLEHGEVKKLTAEAKDTWLQESEKMAESGLRVLAAAYKTVSEMPPKLGEDLIFSGLIGMVDPPRPEVLPAIKECLSAGIRVIMITGDHPATANKIALELGINTPDGHPPVTGKQLKPASEISTNDRHDIAGANVFARVDPQHKLDLVQLLQEDGNVVAMTGDGVNDAPALKKADIGVAMGLRGTQVAQDVSDMVLKDDKFTSIVVAIRQGRVIFENIRKFVIFLLSCNLSELFLIATVAVLNLGFQLLPLQILFINLITDVLPALALGATEGNPGIMNQPPRKATEPIIDRQRWIAIIFYSVVISLCALGAVYLNHYVLHPAEHWHAGRYNNILFYTLIFCQLAHVFNMGSGNRFFFRSEIVTNKFVWLALLVSGAVVFLAGWIGPVRNALAIQEMLLTDWLAVVSAVFASLIIIQLSKKFKLIQQ</sequence>
<feature type="transmembrane region" description="Helical" evidence="8">
    <location>
        <begin position="755"/>
        <end position="774"/>
    </location>
</feature>
<dbReference type="SFLD" id="SFLDF00027">
    <property type="entry name" value="p-type_atpase"/>
    <property type="match status" value="1"/>
</dbReference>
<dbReference type="Pfam" id="PF00689">
    <property type="entry name" value="Cation_ATPase_C"/>
    <property type="match status" value="1"/>
</dbReference>
<dbReference type="NCBIfam" id="TIGR01494">
    <property type="entry name" value="ATPase_P-type"/>
    <property type="match status" value="2"/>
</dbReference>
<evidence type="ECO:0000256" key="7">
    <source>
        <dbReference type="ARBA" id="ARBA00023136"/>
    </source>
</evidence>
<dbReference type="SUPFAM" id="SSF81665">
    <property type="entry name" value="Calcium ATPase, transmembrane domain M"/>
    <property type="match status" value="1"/>
</dbReference>
<feature type="domain" description="Cation-transporting P-type ATPase N-terminal" evidence="9">
    <location>
        <begin position="9"/>
        <end position="83"/>
    </location>
</feature>
<keyword evidence="6 8" id="KW-1133">Transmembrane helix</keyword>
<dbReference type="RefSeq" id="WP_150906193.1">
    <property type="nucleotide sequence ID" value="NZ_VTWT01000015.1"/>
</dbReference>
<comment type="caution">
    <text evidence="10">The sequence shown here is derived from an EMBL/GenBank/DDBJ whole genome shotgun (WGS) entry which is preliminary data.</text>
</comment>
<dbReference type="Gene3D" id="3.40.1110.10">
    <property type="entry name" value="Calcium-transporting ATPase, cytoplasmic domain N"/>
    <property type="match status" value="1"/>
</dbReference>
<feature type="transmembrane region" description="Helical" evidence="8">
    <location>
        <begin position="87"/>
        <end position="106"/>
    </location>
</feature>
<protein>
    <submittedName>
        <fullName evidence="10">Cation-translocating P-type ATPase</fullName>
    </submittedName>
</protein>
<feature type="transmembrane region" description="Helical" evidence="8">
    <location>
        <begin position="857"/>
        <end position="878"/>
    </location>
</feature>
<accession>A0A5N1IMA2</accession>
<evidence type="ECO:0000313" key="10">
    <source>
        <dbReference type="EMBL" id="KAA9324931.1"/>
    </source>
</evidence>
<dbReference type="Pfam" id="PF13246">
    <property type="entry name" value="Cation_ATPase"/>
    <property type="match status" value="1"/>
</dbReference>
<dbReference type="PANTHER" id="PTHR42861">
    <property type="entry name" value="CALCIUM-TRANSPORTING ATPASE"/>
    <property type="match status" value="1"/>
</dbReference>
<dbReference type="InterPro" id="IPR036412">
    <property type="entry name" value="HAD-like_sf"/>
</dbReference>
<dbReference type="InterPro" id="IPR008250">
    <property type="entry name" value="ATPase_P-typ_transduc_dom_A_sf"/>
</dbReference>
<name>A0A5N1IMA2_9BACT</name>
<dbReference type="GO" id="GO:0005524">
    <property type="term" value="F:ATP binding"/>
    <property type="evidence" value="ECO:0007669"/>
    <property type="project" value="UniProtKB-KW"/>
</dbReference>